<dbReference type="PANTHER" id="PTHR33103">
    <property type="entry name" value="OS01G0153900 PROTEIN"/>
    <property type="match status" value="1"/>
</dbReference>
<proteinExistence type="predicted"/>
<keyword evidence="2" id="KW-1185">Reference proteome</keyword>
<evidence type="ECO:0000313" key="2">
    <source>
        <dbReference type="Proteomes" id="UP001372338"/>
    </source>
</evidence>
<evidence type="ECO:0008006" key="3">
    <source>
        <dbReference type="Google" id="ProtNLM"/>
    </source>
</evidence>
<sequence>MASSSTKLSLKLLIDTKREKVLFAEASKAVIDFLFNLLCLPIGTVVRLLTMKDMVGCLGNLYESVENLNDTYMEPNLTKDVILKPRAVISSSEISGLLPANDDNVDQSSGTLKFYTCRSHKSHVTCDINTSCPKCYNSYDNVMDRELTYVGNNAVLSDKFPNNNCGFVKGVVTYMVMDDLVVRPMSTISSITMLNKFNVKEVGSLQEKVVEFGMEEGIKLLKSSLQSKSVLTTVFLKSMGTK</sequence>
<dbReference type="AlphaFoldDB" id="A0AAN9FA61"/>
<organism evidence="1 2">
    <name type="scientific">Crotalaria pallida</name>
    <name type="common">Smooth rattlebox</name>
    <name type="synonym">Crotalaria striata</name>
    <dbReference type="NCBI Taxonomy" id="3830"/>
    <lineage>
        <taxon>Eukaryota</taxon>
        <taxon>Viridiplantae</taxon>
        <taxon>Streptophyta</taxon>
        <taxon>Embryophyta</taxon>
        <taxon>Tracheophyta</taxon>
        <taxon>Spermatophyta</taxon>
        <taxon>Magnoliopsida</taxon>
        <taxon>eudicotyledons</taxon>
        <taxon>Gunneridae</taxon>
        <taxon>Pentapetalae</taxon>
        <taxon>rosids</taxon>
        <taxon>fabids</taxon>
        <taxon>Fabales</taxon>
        <taxon>Fabaceae</taxon>
        <taxon>Papilionoideae</taxon>
        <taxon>50 kb inversion clade</taxon>
        <taxon>genistoids sensu lato</taxon>
        <taxon>core genistoids</taxon>
        <taxon>Crotalarieae</taxon>
        <taxon>Crotalaria</taxon>
    </lineage>
</organism>
<dbReference type="Proteomes" id="UP001372338">
    <property type="component" value="Unassembled WGS sequence"/>
</dbReference>
<dbReference type="InterPro" id="IPR007750">
    <property type="entry name" value="DUF674"/>
</dbReference>
<dbReference type="PANTHER" id="PTHR33103:SF19">
    <property type="entry name" value="OS09G0544700 PROTEIN"/>
    <property type="match status" value="1"/>
</dbReference>
<gene>
    <name evidence="1" type="ORF">RIF29_22987</name>
</gene>
<dbReference type="Pfam" id="PF05056">
    <property type="entry name" value="DUF674"/>
    <property type="match status" value="1"/>
</dbReference>
<name>A0AAN9FA61_CROPI</name>
<reference evidence="1 2" key="1">
    <citation type="submission" date="2024-01" db="EMBL/GenBank/DDBJ databases">
        <title>The genomes of 5 underutilized Papilionoideae crops provide insights into root nodulation and disease resistanc.</title>
        <authorList>
            <person name="Yuan L."/>
        </authorList>
    </citation>
    <scope>NUCLEOTIDE SEQUENCE [LARGE SCALE GENOMIC DNA]</scope>
    <source>
        <strain evidence="1">ZHUSHIDOU_FW_LH</strain>
        <tissue evidence="1">Leaf</tissue>
    </source>
</reference>
<evidence type="ECO:0000313" key="1">
    <source>
        <dbReference type="EMBL" id="KAK7270088.1"/>
    </source>
</evidence>
<accession>A0AAN9FA61</accession>
<protein>
    <recommendedName>
        <fullName evidence="3">DUF674 domain-containing protein</fullName>
    </recommendedName>
</protein>
<dbReference type="EMBL" id="JAYWIO010000004">
    <property type="protein sequence ID" value="KAK7270088.1"/>
    <property type="molecule type" value="Genomic_DNA"/>
</dbReference>
<comment type="caution">
    <text evidence="1">The sequence shown here is derived from an EMBL/GenBank/DDBJ whole genome shotgun (WGS) entry which is preliminary data.</text>
</comment>